<evidence type="ECO:0000256" key="3">
    <source>
        <dbReference type="ARBA" id="ARBA00022833"/>
    </source>
</evidence>
<organism evidence="10 11">
    <name type="scientific">Rotaria sordida</name>
    <dbReference type="NCBI Taxonomy" id="392033"/>
    <lineage>
        <taxon>Eukaryota</taxon>
        <taxon>Metazoa</taxon>
        <taxon>Spiralia</taxon>
        <taxon>Gnathifera</taxon>
        <taxon>Rotifera</taxon>
        <taxon>Eurotatoria</taxon>
        <taxon>Bdelloidea</taxon>
        <taxon>Philodinida</taxon>
        <taxon>Philodinidae</taxon>
        <taxon>Rotaria</taxon>
    </lineage>
</organism>
<dbReference type="OrthoDB" id="9984850at2759"/>
<sequence length="380" mass="43877">MENSLSDNSTNTKRQSTMMQIKCKICGVPARHSHFGVISCDSCKMFFKRNAKHELELLKCHYDGHCEININNRRICSYCRLVKCFKSGMQVKMIRSTSSNRNKQSEKRKLIANSEQRTSQVLARLNEPAMFSTLNLLQKDQSTLSIDQWVLLSNLSHCYDEYSGLAIGERFMRGQTNLPIKIRFKSSSVLELIKVLLDETQLLYKNNRDFLSLSTDDRSILLHTTIKHIGSLSSNFIYHKINIFNYPAYYDAVGIITNQATITATKRAAERLDFDVIVLKLLLGILCFSTFKYTVYSNTSPVNLSNIKQILHIQNTYTELIWRYLVYKYNFEGAVKCLSNLVRCLFAIHDTIVNTEEIEWFADKVDTMIQKTEETLTLND</sequence>
<name>A0A815C3F5_9BILA</name>
<dbReference type="Pfam" id="PF00105">
    <property type="entry name" value="zf-C4"/>
    <property type="match status" value="1"/>
</dbReference>
<dbReference type="GO" id="GO:0008270">
    <property type="term" value="F:zinc ion binding"/>
    <property type="evidence" value="ECO:0007669"/>
    <property type="project" value="UniProtKB-KW"/>
</dbReference>
<accession>A0A815C3F5</accession>
<dbReference type="SUPFAM" id="SSF48508">
    <property type="entry name" value="Nuclear receptor ligand-binding domain"/>
    <property type="match status" value="1"/>
</dbReference>
<evidence type="ECO:0000256" key="6">
    <source>
        <dbReference type="ARBA" id="ARBA00023163"/>
    </source>
</evidence>
<dbReference type="InterPro" id="IPR013088">
    <property type="entry name" value="Znf_NHR/GATA"/>
</dbReference>
<keyword evidence="4" id="KW-0805">Transcription regulation</keyword>
<dbReference type="Proteomes" id="UP000663882">
    <property type="component" value="Unassembled WGS sequence"/>
</dbReference>
<evidence type="ECO:0000256" key="7">
    <source>
        <dbReference type="ARBA" id="ARBA00023170"/>
    </source>
</evidence>
<keyword evidence="3" id="KW-0862">Zinc</keyword>
<dbReference type="EMBL" id="CAJNOO010002553">
    <property type="protein sequence ID" value="CAF1278352.1"/>
    <property type="molecule type" value="Genomic_DNA"/>
</dbReference>
<keyword evidence="6" id="KW-0804">Transcription</keyword>
<keyword evidence="5" id="KW-0238">DNA-binding</keyword>
<evidence type="ECO:0000256" key="2">
    <source>
        <dbReference type="ARBA" id="ARBA00022771"/>
    </source>
</evidence>
<keyword evidence="8" id="KW-0539">Nucleus</keyword>
<dbReference type="PRINTS" id="PR00047">
    <property type="entry name" value="STROIDFINGER"/>
</dbReference>
<dbReference type="GO" id="GO:0045944">
    <property type="term" value="P:positive regulation of transcription by RNA polymerase II"/>
    <property type="evidence" value="ECO:0007669"/>
    <property type="project" value="TreeGrafter"/>
</dbReference>
<dbReference type="InterPro" id="IPR035500">
    <property type="entry name" value="NHR-like_dom_sf"/>
</dbReference>
<dbReference type="InterPro" id="IPR050234">
    <property type="entry name" value="Nuclear_hormone_rcpt_NR1"/>
</dbReference>
<evidence type="ECO:0000256" key="1">
    <source>
        <dbReference type="ARBA" id="ARBA00022723"/>
    </source>
</evidence>
<gene>
    <name evidence="10" type="ORF">RFH988_LOCUS28563</name>
</gene>
<evidence type="ECO:0000313" key="11">
    <source>
        <dbReference type="Proteomes" id="UP000663882"/>
    </source>
</evidence>
<dbReference type="PANTHER" id="PTHR24082:SF283">
    <property type="entry name" value="NUCLEAR HORMONE RECEPTOR HR96"/>
    <property type="match status" value="1"/>
</dbReference>
<dbReference type="GO" id="GO:0000978">
    <property type="term" value="F:RNA polymerase II cis-regulatory region sequence-specific DNA binding"/>
    <property type="evidence" value="ECO:0007669"/>
    <property type="project" value="TreeGrafter"/>
</dbReference>
<dbReference type="SUPFAM" id="SSF57716">
    <property type="entry name" value="Glucocorticoid receptor-like (DNA-binding domain)"/>
    <property type="match status" value="1"/>
</dbReference>
<dbReference type="AlphaFoldDB" id="A0A815C3F5"/>
<reference evidence="10" key="1">
    <citation type="submission" date="2021-02" db="EMBL/GenBank/DDBJ databases">
        <authorList>
            <person name="Nowell W R."/>
        </authorList>
    </citation>
    <scope>NUCLEOTIDE SEQUENCE</scope>
</reference>
<dbReference type="PANTHER" id="PTHR24082">
    <property type="entry name" value="NUCLEAR HORMONE RECEPTOR"/>
    <property type="match status" value="1"/>
</dbReference>
<keyword evidence="2" id="KW-0863">Zinc-finger</keyword>
<evidence type="ECO:0000259" key="9">
    <source>
        <dbReference type="PROSITE" id="PS51030"/>
    </source>
</evidence>
<evidence type="ECO:0000256" key="8">
    <source>
        <dbReference type="ARBA" id="ARBA00023242"/>
    </source>
</evidence>
<comment type="caution">
    <text evidence="10">The sequence shown here is derived from an EMBL/GenBank/DDBJ whole genome shotgun (WGS) entry which is preliminary data.</text>
</comment>
<dbReference type="PROSITE" id="PS00031">
    <property type="entry name" value="NUCLEAR_REC_DBD_1"/>
    <property type="match status" value="1"/>
</dbReference>
<dbReference type="GO" id="GO:0004879">
    <property type="term" value="F:nuclear receptor activity"/>
    <property type="evidence" value="ECO:0007669"/>
    <property type="project" value="TreeGrafter"/>
</dbReference>
<dbReference type="PROSITE" id="PS51030">
    <property type="entry name" value="NUCLEAR_REC_DBD_2"/>
    <property type="match status" value="1"/>
</dbReference>
<evidence type="ECO:0000313" key="10">
    <source>
        <dbReference type="EMBL" id="CAF1278352.1"/>
    </source>
</evidence>
<feature type="domain" description="Nuclear receptor" evidence="9">
    <location>
        <begin position="20"/>
        <end position="96"/>
    </location>
</feature>
<dbReference type="SMART" id="SM00399">
    <property type="entry name" value="ZnF_C4"/>
    <property type="match status" value="1"/>
</dbReference>
<dbReference type="Gene3D" id="3.30.50.10">
    <property type="entry name" value="Erythroid Transcription Factor GATA-1, subunit A"/>
    <property type="match status" value="1"/>
</dbReference>
<keyword evidence="7" id="KW-0675">Receptor</keyword>
<evidence type="ECO:0000256" key="5">
    <source>
        <dbReference type="ARBA" id="ARBA00023125"/>
    </source>
</evidence>
<dbReference type="GO" id="GO:0030154">
    <property type="term" value="P:cell differentiation"/>
    <property type="evidence" value="ECO:0007669"/>
    <property type="project" value="TreeGrafter"/>
</dbReference>
<dbReference type="InterPro" id="IPR001628">
    <property type="entry name" value="Znf_hrmn_rcpt"/>
</dbReference>
<keyword evidence="1" id="KW-0479">Metal-binding</keyword>
<protein>
    <recommendedName>
        <fullName evidence="9">Nuclear receptor domain-containing protein</fullName>
    </recommendedName>
</protein>
<proteinExistence type="predicted"/>
<dbReference type="GO" id="GO:0000122">
    <property type="term" value="P:negative regulation of transcription by RNA polymerase II"/>
    <property type="evidence" value="ECO:0007669"/>
    <property type="project" value="TreeGrafter"/>
</dbReference>
<evidence type="ECO:0000256" key="4">
    <source>
        <dbReference type="ARBA" id="ARBA00023015"/>
    </source>
</evidence>